<protein>
    <recommendedName>
        <fullName evidence="3">dUTP diphosphatase</fullName>
        <ecNumber evidence="3">3.6.1.23</ecNumber>
    </recommendedName>
</protein>
<dbReference type="GO" id="GO:0004170">
    <property type="term" value="F:dUTP diphosphatase activity"/>
    <property type="evidence" value="ECO:0007669"/>
    <property type="project" value="UniProtKB-EC"/>
</dbReference>
<dbReference type="PANTHER" id="PTHR11241">
    <property type="entry name" value="DEOXYURIDINE 5'-TRIPHOSPHATE NUCLEOTIDOHYDROLASE"/>
    <property type="match status" value="1"/>
</dbReference>
<gene>
    <name evidence="7" type="ORF">ZIOFF_070442</name>
</gene>
<dbReference type="Proteomes" id="UP000734854">
    <property type="component" value="Unassembled WGS sequence"/>
</dbReference>
<comment type="pathway">
    <text evidence="1">Pyrimidine metabolism; dUMP biosynthesis; dUMP from dCTP (dUTP route): step 2/2.</text>
</comment>
<dbReference type="InterPro" id="IPR029054">
    <property type="entry name" value="dUTPase-like"/>
</dbReference>
<dbReference type="GO" id="GO:0000287">
    <property type="term" value="F:magnesium ion binding"/>
    <property type="evidence" value="ECO:0007669"/>
    <property type="project" value="InterPro"/>
</dbReference>
<dbReference type="EMBL" id="JACMSC010000020">
    <property type="protein sequence ID" value="KAG6472962.1"/>
    <property type="molecule type" value="Genomic_DNA"/>
</dbReference>
<evidence type="ECO:0000256" key="4">
    <source>
        <dbReference type="ARBA" id="ARBA00022801"/>
    </source>
</evidence>
<comment type="caution">
    <text evidence="7">The sequence shown here is derived from an EMBL/GenBank/DDBJ whole genome shotgun (WGS) entry which is preliminary data.</text>
</comment>
<accession>A0A8J5CD32</accession>
<comment type="similarity">
    <text evidence="2">Belongs to the dUTPase family.</text>
</comment>
<proteinExistence type="inferred from homology"/>
<dbReference type="GO" id="GO:0046081">
    <property type="term" value="P:dUTP catabolic process"/>
    <property type="evidence" value="ECO:0007669"/>
    <property type="project" value="InterPro"/>
</dbReference>
<dbReference type="SUPFAM" id="SSF51283">
    <property type="entry name" value="dUTPase-like"/>
    <property type="match status" value="1"/>
</dbReference>
<dbReference type="AlphaFoldDB" id="A0A8J5CD32"/>
<dbReference type="InterPro" id="IPR036157">
    <property type="entry name" value="dUTPase-like_sf"/>
</dbReference>
<evidence type="ECO:0000313" key="8">
    <source>
        <dbReference type="Proteomes" id="UP000734854"/>
    </source>
</evidence>
<evidence type="ECO:0000256" key="5">
    <source>
        <dbReference type="ARBA" id="ARBA00023080"/>
    </source>
</evidence>
<dbReference type="EC" id="3.6.1.23" evidence="3"/>
<dbReference type="InterPro" id="IPR008181">
    <property type="entry name" value="dUTPase"/>
</dbReference>
<keyword evidence="4" id="KW-0378">Hydrolase</keyword>
<evidence type="ECO:0000256" key="1">
    <source>
        <dbReference type="ARBA" id="ARBA00005142"/>
    </source>
</evidence>
<evidence type="ECO:0000313" key="7">
    <source>
        <dbReference type="EMBL" id="KAG6472962.1"/>
    </source>
</evidence>
<sequence length="539" mass="62025">MAQTEEVYEEDEPESYFLGLQEQEMDYPAQAPQDQEIQWGSTDKESEAYWQQVVQHVEQIEAQLPLANDWYNPTLSQDTIIEEFLDRIPQGMPEGTWYEIYDNTKTNEVNNAIQLSNDITNISIYHEEEIQDEQEVAHVNTEQLQQLEYSIFRRLAQSLSKEKALASTSESAISNYKQPNEPLVGQINYPPTQGTTPQFNDNGPYKGKFKGKVMEHNTWTLPSAQQNTEVMLVLPEDIDTMRIHCITCRMTACPSCSKYYLRKTIQYKETPMIPPYQKQDDIIRELLDYTQHLQANLTKQKGKSIIIDTDDDERQKFLPFYPEQEEKKVTFEFLKIKRMTETTKIPERRTAGVAGYDLFIDQAAEIPARERMLIKTRISMEFPEGYYAKLTERSGATLRRKISIGAGVIDADYRDTKVQTILDTGATKCCICKEALPQNAFEEISYKVVFSGINSQQETKKKMSLKDEIQMLLGCNFIRTVAGGLRIEGSEITFYRSITIISTTPEVNISAYAIPELEMEEDEFITLGDELNPKVFIKS</sequence>
<dbReference type="GO" id="GO:0006226">
    <property type="term" value="P:dUMP biosynthetic process"/>
    <property type="evidence" value="ECO:0007669"/>
    <property type="project" value="UniProtKB-UniPathway"/>
</dbReference>
<keyword evidence="8" id="KW-1185">Reference proteome</keyword>
<evidence type="ECO:0000256" key="3">
    <source>
        <dbReference type="ARBA" id="ARBA00012379"/>
    </source>
</evidence>
<organism evidence="7 8">
    <name type="scientific">Zingiber officinale</name>
    <name type="common">Ginger</name>
    <name type="synonym">Amomum zingiber</name>
    <dbReference type="NCBI Taxonomy" id="94328"/>
    <lineage>
        <taxon>Eukaryota</taxon>
        <taxon>Viridiplantae</taxon>
        <taxon>Streptophyta</taxon>
        <taxon>Embryophyta</taxon>
        <taxon>Tracheophyta</taxon>
        <taxon>Spermatophyta</taxon>
        <taxon>Magnoliopsida</taxon>
        <taxon>Liliopsida</taxon>
        <taxon>Zingiberales</taxon>
        <taxon>Zingiberaceae</taxon>
        <taxon>Zingiber</taxon>
    </lineage>
</organism>
<name>A0A8J5CD32_ZINOF</name>
<dbReference type="InterPro" id="IPR021109">
    <property type="entry name" value="Peptidase_aspartic_dom_sf"/>
</dbReference>
<evidence type="ECO:0000256" key="2">
    <source>
        <dbReference type="ARBA" id="ARBA00006581"/>
    </source>
</evidence>
<dbReference type="UniPathway" id="UPA00610">
    <property type="reaction ID" value="UER00666"/>
</dbReference>
<dbReference type="Pfam" id="PF00692">
    <property type="entry name" value="dUTPase"/>
    <property type="match status" value="1"/>
</dbReference>
<keyword evidence="5" id="KW-0546">Nucleotide metabolism</keyword>
<reference evidence="7 8" key="1">
    <citation type="submission" date="2020-08" db="EMBL/GenBank/DDBJ databases">
        <title>Plant Genome Project.</title>
        <authorList>
            <person name="Zhang R.-G."/>
        </authorList>
    </citation>
    <scope>NUCLEOTIDE SEQUENCE [LARGE SCALE GENOMIC DNA]</scope>
    <source>
        <tissue evidence="7">Rhizome</tissue>
    </source>
</reference>
<dbReference type="InterPro" id="IPR033704">
    <property type="entry name" value="dUTPase_trimeric"/>
</dbReference>
<feature type="domain" description="dUTPase-like" evidence="6">
    <location>
        <begin position="343"/>
        <end position="419"/>
    </location>
</feature>
<dbReference type="SUPFAM" id="SSF50630">
    <property type="entry name" value="Acid proteases"/>
    <property type="match status" value="1"/>
</dbReference>
<dbReference type="PANTHER" id="PTHR11241:SF0">
    <property type="entry name" value="DEOXYURIDINE 5'-TRIPHOSPHATE NUCLEOTIDOHYDROLASE"/>
    <property type="match status" value="1"/>
</dbReference>
<dbReference type="CDD" id="cd07557">
    <property type="entry name" value="trimeric_dUTPase"/>
    <property type="match status" value="1"/>
</dbReference>
<dbReference type="Gene3D" id="2.70.40.10">
    <property type="match status" value="1"/>
</dbReference>
<evidence type="ECO:0000259" key="6">
    <source>
        <dbReference type="Pfam" id="PF00692"/>
    </source>
</evidence>